<dbReference type="OMA" id="SNCTISR"/>
<dbReference type="PROSITE" id="PS50835">
    <property type="entry name" value="IG_LIKE"/>
    <property type="match status" value="2"/>
</dbReference>
<dbReference type="Ensembl" id="ENSAPET00000021785.1">
    <property type="protein sequence ID" value="ENSAPEP00000021224.1"/>
    <property type="gene ID" value="ENSAPEG00000015162.1"/>
</dbReference>
<dbReference type="AlphaFoldDB" id="A0A3P8T9T6"/>
<keyword evidence="2 6" id="KW-0812">Transmembrane</keyword>
<keyword evidence="7" id="KW-0732">Signal</keyword>
<feature type="transmembrane region" description="Helical" evidence="6">
    <location>
        <begin position="410"/>
        <end position="431"/>
    </location>
</feature>
<evidence type="ECO:0000313" key="10">
    <source>
        <dbReference type="Proteomes" id="UP000265080"/>
    </source>
</evidence>
<keyword evidence="4 6" id="KW-0472">Membrane</keyword>
<dbReference type="Pfam" id="PF07686">
    <property type="entry name" value="V-set"/>
    <property type="match status" value="1"/>
</dbReference>
<keyword evidence="5" id="KW-1015">Disulfide bond</keyword>
<reference evidence="9" key="3">
    <citation type="submission" date="2025-09" db="UniProtKB">
        <authorList>
            <consortium name="Ensembl"/>
        </authorList>
    </citation>
    <scope>IDENTIFICATION</scope>
</reference>
<dbReference type="Pfam" id="PF08205">
    <property type="entry name" value="C2-set_2"/>
    <property type="match status" value="1"/>
</dbReference>
<feature type="domain" description="Ig-like" evidence="8">
    <location>
        <begin position="237"/>
        <end position="314"/>
    </location>
</feature>
<evidence type="ECO:0000256" key="3">
    <source>
        <dbReference type="ARBA" id="ARBA00022989"/>
    </source>
</evidence>
<protein>
    <submittedName>
        <fullName evidence="9">Si:dkey-238d18.5</fullName>
    </submittedName>
</protein>
<dbReference type="InterPro" id="IPR013783">
    <property type="entry name" value="Ig-like_fold"/>
</dbReference>
<dbReference type="PANTHER" id="PTHR46484:SF1">
    <property type="entry name" value="SCHWANN CELL MYELIN PROTEIN-RELATED"/>
    <property type="match status" value="1"/>
</dbReference>
<dbReference type="InterPro" id="IPR007110">
    <property type="entry name" value="Ig-like_dom"/>
</dbReference>
<dbReference type="SUPFAM" id="SSF48726">
    <property type="entry name" value="Immunoglobulin"/>
    <property type="match status" value="4"/>
</dbReference>
<evidence type="ECO:0000313" key="9">
    <source>
        <dbReference type="Ensembl" id="ENSAPEP00000021224.1"/>
    </source>
</evidence>
<dbReference type="Gene3D" id="2.60.40.10">
    <property type="entry name" value="Immunoglobulins"/>
    <property type="match status" value="4"/>
</dbReference>
<dbReference type="InterPro" id="IPR036179">
    <property type="entry name" value="Ig-like_dom_sf"/>
</dbReference>
<proteinExistence type="predicted"/>
<evidence type="ECO:0000259" key="8">
    <source>
        <dbReference type="PROSITE" id="PS50835"/>
    </source>
</evidence>
<evidence type="ECO:0000256" key="1">
    <source>
        <dbReference type="ARBA" id="ARBA00004167"/>
    </source>
</evidence>
<accession>A0A3P8T9T6</accession>
<dbReference type="GO" id="GO:0016020">
    <property type="term" value="C:membrane"/>
    <property type="evidence" value="ECO:0007669"/>
    <property type="project" value="UniProtKB-SubCell"/>
</dbReference>
<feature type="signal peptide" evidence="7">
    <location>
        <begin position="1"/>
        <end position="22"/>
    </location>
</feature>
<sequence length="505" mass="55482">MDALTWPLLFGCLCFNVIQSEASSWTATMPSSVKGLPGSCVVIPCSFNYPDPQKAVSEFTGCWMDDTNHLIYHPHEAKMQEQYRSRTKLLGDVRHKNCSLMIDPLQSSDQGPFHFRIEMKDYDNFSYRENKVSISMISEPNPIKFTVREEVKEGQTVSAFCSVSHSCPAFPPVFNWSRTGEQHFNSQQLNEGQWEATSTLTFQPTHADHNKPLQCSATYRGGKHQKESKTLKVKYAPVNVKVDYKSDVKEGETVQLKCSSDAHPPANSFWHNETGAELHKGNIYTVHNVSRHTGGNLFCTAINEEGQRKSKPVKLDVLYAPEIKIASSCSSEGNVGKCVCIAESRPPSMVHFVLAGKVLQSTKVEKHGLLTIGTLQADVGSSKFVSCVANNSLGNANVTLSLTVNGDMQYMFIGIGAGVILVLLLIAVGVAKKCRGRPADTPACTMNTMKAEKAVNLPQYATTKRLPPSSEKDSYDDVSCGGIYANDHVYGNMEADGDDAIYANV</sequence>
<dbReference type="InterPro" id="IPR013106">
    <property type="entry name" value="Ig_V-set"/>
</dbReference>
<keyword evidence="10" id="KW-1185">Reference proteome</keyword>
<dbReference type="InterPro" id="IPR013162">
    <property type="entry name" value="CD80_C2-set"/>
</dbReference>
<evidence type="ECO:0000256" key="7">
    <source>
        <dbReference type="SAM" id="SignalP"/>
    </source>
</evidence>
<reference evidence="9" key="2">
    <citation type="submission" date="2025-08" db="UniProtKB">
        <authorList>
            <consortium name="Ensembl"/>
        </authorList>
    </citation>
    <scope>IDENTIFICATION</scope>
</reference>
<reference evidence="9 10" key="1">
    <citation type="submission" date="2018-03" db="EMBL/GenBank/DDBJ databases">
        <title>Finding Nemo's genes: A chromosome-scale reference assembly of the genome of the orange clownfish Amphiprion percula.</title>
        <authorList>
            <person name="Lehmann R."/>
        </authorList>
    </citation>
    <scope>NUCLEOTIDE SEQUENCE</scope>
</reference>
<dbReference type="Proteomes" id="UP000265080">
    <property type="component" value="Chromosome 7"/>
</dbReference>
<evidence type="ECO:0000256" key="6">
    <source>
        <dbReference type="SAM" id="Phobius"/>
    </source>
</evidence>
<dbReference type="InterPro" id="IPR003599">
    <property type="entry name" value="Ig_sub"/>
</dbReference>
<evidence type="ECO:0000256" key="5">
    <source>
        <dbReference type="ARBA" id="ARBA00023157"/>
    </source>
</evidence>
<feature type="chain" id="PRO_5018235845" evidence="7">
    <location>
        <begin position="23"/>
        <end position="505"/>
    </location>
</feature>
<dbReference type="GeneTree" id="ENSGT01150000286924"/>
<comment type="subcellular location">
    <subcellularLocation>
        <location evidence="1">Membrane</location>
        <topology evidence="1">Single-pass membrane protein</topology>
    </subcellularLocation>
</comment>
<keyword evidence="3 6" id="KW-1133">Transmembrane helix</keyword>
<name>A0A3P8T9T6_AMPPE</name>
<evidence type="ECO:0000256" key="2">
    <source>
        <dbReference type="ARBA" id="ARBA00022692"/>
    </source>
</evidence>
<dbReference type="SMART" id="SM00409">
    <property type="entry name" value="IG"/>
    <property type="match status" value="3"/>
</dbReference>
<evidence type="ECO:0000256" key="4">
    <source>
        <dbReference type="ARBA" id="ARBA00023136"/>
    </source>
</evidence>
<feature type="domain" description="Ig-like" evidence="8">
    <location>
        <begin position="140"/>
        <end position="232"/>
    </location>
</feature>
<dbReference type="PANTHER" id="PTHR46484">
    <property type="entry name" value="SI:CH211-171H4.5-RELATED"/>
    <property type="match status" value="1"/>
</dbReference>
<dbReference type="STRING" id="161767.ENSAPEP00000021224"/>
<organism evidence="9 10">
    <name type="scientific">Amphiprion percula</name>
    <name type="common">Orange clownfish</name>
    <name type="synonym">Lutjanus percula</name>
    <dbReference type="NCBI Taxonomy" id="161767"/>
    <lineage>
        <taxon>Eukaryota</taxon>
        <taxon>Metazoa</taxon>
        <taxon>Chordata</taxon>
        <taxon>Craniata</taxon>
        <taxon>Vertebrata</taxon>
        <taxon>Euteleostomi</taxon>
        <taxon>Actinopterygii</taxon>
        <taxon>Neopterygii</taxon>
        <taxon>Teleostei</taxon>
        <taxon>Neoteleostei</taxon>
        <taxon>Acanthomorphata</taxon>
        <taxon>Ovalentaria</taxon>
        <taxon>Pomacentridae</taxon>
        <taxon>Amphiprion</taxon>
    </lineage>
</organism>
<dbReference type="Pfam" id="PF13895">
    <property type="entry name" value="Ig_2"/>
    <property type="match status" value="1"/>
</dbReference>